<feature type="domain" description="HTH arsR-type" evidence="4">
    <location>
        <begin position="32"/>
        <end position="111"/>
    </location>
</feature>
<keyword evidence="3" id="KW-0804">Transcription</keyword>
<dbReference type="PANTHER" id="PTHR43132:SF2">
    <property type="entry name" value="ARSENICAL RESISTANCE OPERON REPRESSOR ARSR-RELATED"/>
    <property type="match status" value="1"/>
</dbReference>
<dbReference type="Pfam" id="PF12840">
    <property type="entry name" value="HTH_20"/>
    <property type="match status" value="1"/>
</dbReference>
<dbReference type="OrthoDB" id="9781958at2"/>
<dbReference type="InterPro" id="IPR036390">
    <property type="entry name" value="WH_DNA-bd_sf"/>
</dbReference>
<dbReference type="SMART" id="SM00418">
    <property type="entry name" value="HTH_ARSR"/>
    <property type="match status" value="1"/>
</dbReference>
<dbReference type="Gene3D" id="1.10.10.10">
    <property type="entry name" value="Winged helix-like DNA-binding domain superfamily/Winged helix DNA-binding domain"/>
    <property type="match status" value="1"/>
</dbReference>
<evidence type="ECO:0000256" key="3">
    <source>
        <dbReference type="ARBA" id="ARBA00023163"/>
    </source>
</evidence>
<protein>
    <submittedName>
        <fullName evidence="5">Predicted transcriptional regulator</fullName>
    </submittedName>
</protein>
<dbReference type="AlphaFoldDB" id="A0A1M7MCM0"/>
<name>A0A1M7MCM0_9FIRM</name>
<accession>A0A1M7MCM0</accession>
<evidence type="ECO:0000256" key="2">
    <source>
        <dbReference type="ARBA" id="ARBA00023125"/>
    </source>
</evidence>
<evidence type="ECO:0000313" key="5">
    <source>
        <dbReference type="EMBL" id="SHM88079.1"/>
    </source>
</evidence>
<gene>
    <name evidence="5" type="ORF">SAMN02746066_03725</name>
</gene>
<keyword evidence="6" id="KW-1185">Reference proteome</keyword>
<dbReference type="InterPro" id="IPR036388">
    <property type="entry name" value="WH-like_DNA-bd_sf"/>
</dbReference>
<dbReference type="STRING" id="1120996.SAMN02746066_03725"/>
<dbReference type="InterPro" id="IPR051011">
    <property type="entry name" value="Metal_resp_trans_reg"/>
</dbReference>
<organism evidence="5 6">
    <name type="scientific">Anaerosporobacter mobilis DSM 15930</name>
    <dbReference type="NCBI Taxonomy" id="1120996"/>
    <lineage>
        <taxon>Bacteria</taxon>
        <taxon>Bacillati</taxon>
        <taxon>Bacillota</taxon>
        <taxon>Clostridia</taxon>
        <taxon>Lachnospirales</taxon>
        <taxon>Lachnospiraceae</taxon>
        <taxon>Anaerosporobacter</taxon>
    </lineage>
</organism>
<sequence length="323" mass="36554">MKKTKTTPFKINGERDFSLHLSNLDQHDKIAKIAKALSSPTRLKIINILKNTTMSIQEISDTLDIPASSTALHIKNLEEAGLIITESQPGMHGSMRVCTCSMQSLYLQTFDSETDSTNNMLTMDIPIGSYFQCEISPTCGLADENGIIDTYDNVKSFYSPQRMHAQLIWFQKGFIEYRFPNIDNPLLDLHELSFLMEICSEAPGYQEVWPSDITISINGYELHTYRSPGDYGARRGKLTPSTWPNGRTQYGLLKTFSVRNDGGYLDGELVNRNINIALLDIQKNPYITLRIEIKENARYVGGINIFGEKYGDYPQGITMQMVY</sequence>
<dbReference type="CDD" id="cd00090">
    <property type="entry name" value="HTH_ARSR"/>
    <property type="match status" value="1"/>
</dbReference>
<dbReference type="SUPFAM" id="SSF46785">
    <property type="entry name" value="Winged helix' DNA-binding domain"/>
    <property type="match status" value="1"/>
</dbReference>
<dbReference type="PANTHER" id="PTHR43132">
    <property type="entry name" value="ARSENICAL RESISTANCE OPERON REPRESSOR ARSR-RELATED"/>
    <property type="match status" value="1"/>
</dbReference>
<dbReference type="GO" id="GO:0003677">
    <property type="term" value="F:DNA binding"/>
    <property type="evidence" value="ECO:0007669"/>
    <property type="project" value="UniProtKB-KW"/>
</dbReference>
<keyword evidence="1" id="KW-0805">Transcription regulation</keyword>
<reference evidence="5 6" key="1">
    <citation type="submission" date="2016-11" db="EMBL/GenBank/DDBJ databases">
        <authorList>
            <person name="Jaros S."/>
            <person name="Januszkiewicz K."/>
            <person name="Wedrychowicz H."/>
        </authorList>
    </citation>
    <scope>NUCLEOTIDE SEQUENCE [LARGE SCALE GENOMIC DNA]</scope>
    <source>
        <strain evidence="5 6">DSM 15930</strain>
    </source>
</reference>
<dbReference type="Proteomes" id="UP000184038">
    <property type="component" value="Unassembled WGS sequence"/>
</dbReference>
<dbReference type="InterPro" id="IPR001845">
    <property type="entry name" value="HTH_ArsR_DNA-bd_dom"/>
</dbReference>
<dbReference type="RefSeq" id="WP_073290104.1">
    <property type="nucleotide sequence ID" value="NZ_FRCP01000020.1"/>
</dbReference>
<dbReference type="InterPro" id="IPR011991">
    <property type="entry name" value="ArsR-like_HTH"/>
</dbReference>
<evidence type="ECO:0000313" key="6">
    <source>
        <dbReference type="Proteomes" id="UP000184038"/>
    </source>
</evidence>
<dbReference type="EMBL" id="FRCP01000020">
    <property type="protein sequence ID" value="SHM88079.1"/>
    <property type="molecule type" value="Genomic_DNA"/>
</dbReference>
<dbReference type="GO" id="GO:0003700">
    <property type="term" value="F:DNA-binding transcription factor activity"/>
    <property type="evidence" value="ECO:0007669"/>
    <property type="project" value="InterPro"/>
</dbReference>
<evidence type="ECO:0000259" key="4">
    <source>
        <dbReference type="SMART" id="SM00418"/>
    </source>
</evidence>
<evidence type="ECO:0000256" key="1">
    <source>
        <dbReference type="ARBA" id="ARBA00023015"/>
    </source>
</evidence>
<keyword evidence="2" id="KW-0238">DNA-binding</keyword>
<proteinExistence type="predicted"/>